<dbReference type="Proteomes" id="UP000682111">
    <property type="component" value="Unassembled WGS sequence"/>
</dbReference>
<dbReference type="EMBL" id="BORC01000005">
    <property type="protein sequence ID" value="GIN63283.1"/>
    <property type="molecule type" value="Genomic_DNA"/>
</dbReference>
<gene>
    <name evidence="3" type="ORF">J27TS8_32760</name>
</gene>
<dbReference type="RefSeq" id="WP_212934105.1">
    <property type="nucleotide sequence ID" value="NZ_BORC01000005.1"/>
</dbReference>
<dbReference type="PANTHER" id="PTHR14776">
    <property type="entry name" value="CADHERIN-LIKE AND PC-ESTERASE DOMAIN-CONTAINING PROTEIN 1"/>
    <property type="match status" value="1"/>
</dbReference>
<proteinExistence type="predicted"/>
<accession>A0A919WJN1</accession>
<dbReference type="Pfam" id="PF12733">
    <property type="entry name" value="Cadherin-like"/>
    <property type="match status" value="2"/>
</dbReference>
<keyword evidence="1" id="KW-0732">Signal</keyword>
<dbReference type="PROSITE" id="PS51272">
    <property type="entry name" value="SLH"/>
    <property type="match status" value="1"/>
</dbReference>
<evidence type="ECO:0000259" key="2">
    <source>
        <dbReference type="PROSITE" id="PS51272"/>
    </source>
</evidence>
<sequence length="555" mass="60264">MAQDGVTELTYTIMVTRLASDNVQLSSLEINEGVLSPAFEPSIYSYFAEVSHDITAVSITPVVDDKNAKLLINGQLQASGSPIQISLGAGNTNVQIKVVAEDGIHSSNYMLSIQREASSNAALEDLILSDGKLSPAFTADQHTYNATVPYSVSQIRVSALTHEPNATLRINGNIVLSGEPTDPIKLKVGSNVITIEVTAQDGVTMQEYQINITRSKIPTNNSGGGENKEDDEKLDDLTEVYVDNMNVNRVVNSKITTENGKSRVLNKVDTTALKSSLEQVGDSPVIRVQTNQNVEEVTVTLMGDAVKVLESKNALLHIETANGSYKLPASEISIEQVSEQFGNSAVEEIEINMTIAKGDTDKLEKLGKVAQQKGFVVQAAPVEFTITAFYDGKQLKVNKFSRFIQREIPIKKNTNSKSMTTAVVIEEDGQLRHVPAYKAVNGDVEVAVIQSITNSTYAVIENFVQFADVKGHWSEIPVNDLASRLIVSGMGPDRFRPTVSTTRAEFTAIIVWALGLATDTQRTVFKDINPNKWYAGVVTAANDYGIIHGYGDGSF</sequence>
<dbReference type="AlphaFoldDB" id="A0A919WJN1"/>
<reference evidence="3" key="1">
    <citation type="submission" date="2021-03" db="EMBL/GenBank/DDBJ databases">
        <title>Antimicrobial resistance genes in bacteria isolated from Japanese honey, and their potential for conferring macrolide and lincosamide resistance in the American foulbrood pathogen Paenibacillus larvae.</title>
        <authorList>
            <person name="Okamoto M."/>
            <person name="Kumagai M."/>
            <person name="Kanamori H."/>
            <person name="Takamatsu D."/>
        </authorList>
    </citation>
    <scope>NUCLEOTIDE SEQUENCE</scope>
    <source>
        <strain evidence="3">J27TS8</strain>
    </source>
</reference>
<dbReference type="PANTHER" id="PTHR14776:SF1">
    <property type="entry name" value="CADHERIN-LIKE AND PC-ESTERASE DOMAIN-CONTAINING PROTEIN 1"/>
    <property type="match status" value="1"/>
</dbReference>
<evidence type="ECO:0000313" key="4">
    <source>
        <dbReference type="Proteomes" id="UP000682111"/>
    </source>
</evidence>
<protein>
    <recommendedName>
        <fullName evidence="2">SLH domain-containing protein</fullName>
    </recommendedName>
</protein>
<dbReference type="InterPro" id="IPR001119">
    <property type="entry name" value="SLH_dom"/>
</dbReference>
<evidence type="ECO:0000256" key="1">
    <source>
        <dbReference type="ARBA" id="ARBA00022729"/>
    </source>
</evidence>
<name>A0A919WJN1_9BACI</name>
<dbReference type="InterPro" id="IPR025883">
    <property type="entry name" value="Cadherin-like_domain"/>
</dbReference>
<feature type="domain" description="SLH" evidence="2">
    <location>
        <begin position="461"/>
        <end position="524"/>
    </location>
</feature>
<organism evidence="3 4">
    <name type="scientific">Robertmurraya siralis</name>
    <dbReference type="NCBI Taxonomy" id="77777"/>
    <lineage>
        <taxon>Bacteria</taxon>
        <taxon>Bacillati</taxon>
        <taxon>Bacillota</taxon>
        <taxon>Bacilli</taxon>
        <taxon>Bacillales</taxon>
        <taxon>Bacillaceae</taxon>
        <taxon>Robertmurraya</taxon>
    </lineage>
</organism>
<evidence type="ECO:0000313" key="3">
    <source>
        <dbReference type="EMBL" id="GIN63283.1"/>
    </source>
</evidence>
<keyword evidence="4" id="KW-1185">Reference proteome</keyword>
<comment type="caution">
    <text evidence="3">The sequence shown here is derived from an EMBL/GenBank/DDBJ whole genome shotgun (WGS) entry which is preliminary data.</text>
</comment>
<dbReference type="Pfam" id="PF00395">
    <property type="entry name" value="SLH"/>
    <property type="match status" value="2"/>
</dbReference>